<proteinExistence type="predicted"/>
<evidence type="ECO:0000313" key="4">
    <source>
        <dbReference type="Proteomes" id="UP000431269"/>
    </source>
</evidence>
<organism evidence="3 4">
    <name type="scientific">Terricaulis silvestris</name>
    <dbReference type="NCBI Taxonomy" id="2686094"/>
    <lineage>
        <taxon>Bacteria</taxon>
        <taxon>Pseudomonadati</taxon>
        <taxon>Pseudomonadota</taxon>
        <taxon>Alphaproteobacteria</taxon>
        <taxon>Caulobacterales</taxon>
        <taxon>Caulobacteraceae</taxon>
        <taxon>Terricaulis</taxon>
    </lineage>
</organism>
<gene>
    <name evidence="3" type="ORF">DSM104635_03448</name>
</gene>
<dbReference type="InterPro" id="IPR012495">
    <property type="entry name" value="TadE-like_dom"/>
</dbReference>
<dbReference type="AlphaFoldDB" id="A0A6I6MTA5"/>
<dbReference type="Proteomes" id="UP000431269">
    <property type="component" value="Chromosome"/>
</dbReference>
<evidence type="ECO:0000259" key="2">
    <source>
        <dbReference type="Pfam" id="PF07811"/>
    </source>
</evidence>
<name>A0A6I6MTA5_9CAUL</name>
<evidence type="ECO:0000313" key="3">
    <source>
        <dbReference type="EMBL" id="QGZ96588.1"/>
    </source>
</evidence>
<dbReference type="Pfam" id="PF07811">
    <property type="entry name" value="TadE"/>
    <property type="match status" value="1"/>
</dbReference>
<accession>A0A6I6MTA5</accession>
<keyword evidence="1" id="KW-0472">Membrane</keyword>
<keyword evidence="1" id="KW-1133">Transmembrane helix</keyword>
<keyword evidence="1" id="KW-0812">Transmembrane</keyword>
<dbReference type="EMBL" id="CP047045">
    <property type="protein sequence ID" value="QGZ96588.1"/>
    <property type="molecule type" value="Genomic_DNA"/>
</dbReference>
<evidence type="ECO:0000256" key="1">
    <source>
        <dbReference type="SAM" id="Phobius"/>
    </source>
</evidence>
<feature type="domain" description="TadE-like" evidence="2">
    <location>
        <begin position="14"/>
        <end position="56"/>
    </location>
</feature>
<sequence>MKRPVKRFADNESGVVMIEYTLVFMLLMVLTFGLIEFGIAFHQYNAAETATSVGARYIATRGPVVTGISDCGVATSATAGTNCASVSGSSTWTITCNAGSPSGACQSAVLNALVARMQQFAPEIEAQNVQVVLRGSGLGYVGRGAPVPLITVRLTGMTYDFIAIDDLLGFGVAPMPGFDATLIGEDQNGAGV</sequence>
<reference evidence="4" key="1">
    <citation type="submission" date="2019-12" db="EMBL/GenBank/DDBJ databases">
        <title>Complete genome of Terracaulis silvestris 0127_4.</title>
        <authorList>
            <person name="Vieira S."/>
            <person name="Riedel T."/>
            <person name="Sproer C."/>
            <person name="Pascual J."/>
            <person name="Boedeker C."/>
            <person name="Overmann J."/>
        </authorList>
    </citation>
    <scope>NUCLEOTIDE SEQUENCE [LARGE SCALE GENOMIC DNA]</scope>
    <source>
        <strain evidence="4">0127_4</strain>
    </source>
</reference>
<keyword evidence="4" id="KW-1185">Reference proteome</keyword>
<protein>
    <submittedName>
        <fullName evidence="3">Flp pilus assembly protein TadG</fullName>
    </submittedName>
</protein>
<dbReference type="KEGG" id="tsv:DSM104635_03448"/>
<feature type="transmembrane region" description="Helical" evidence="1">
    <location>
        <begin position="20"/>
        <end position="41"/>
    </location>
</feature>
<dbReference type="RefSeq" id="WP_158767368.1">
    <property type="nucleotide sequence ID" value="NZ_CP047045.1"/>
</dbReference>